<evidence type="ECO:0000256" key="3">
    <source>
        <dbReference type="SAM" id="MobiDB-lite"/>
    </source>
</evidence>
<evidence type="ECO:0000313" key="5">
    <source>
        <dbReference type="EMBL" id="MXR19550.1"/>
    </source>
</evidence>
<feature type="compositionally biased region" description="Basic residues" evidence="3">
    <location>
        <begin position="8"/>
        <end position="20"/>
    </location>
</feature>
<evidence type="ECO:0000313" key="6">
    <source>
        <dbReference type="Proteomes" id="UP000471521"/>
    </source>
</evidence>
<dbReference type="OrthoDB" id="198277at2157"/>
<name>A0A6B0SKZ5_9EURY</name>
<keyword evidence="6" id="KW-1185">Reference proteome</keyword>
<sequence length="122" mass="14068">MTPFRSSIRPRRSGFGRSNRRSGSQDTDYQLYETEDEYVLSIELPGFETADITVTWNDGLLNVAAEREDEKRGERTYHRRFRVPKDVDDDAIEAQYENGILEVRLPIQSTPTIDGKRIEVTG</sequence>
<comment type="caution">
    <text evidence="5">The sequence shown here is derived from an EMBL/GenBank/DDBJ whole genome shotgun (WGS) entry which is preliminary data.</text>
</comment>
<proteinExistence type="inferred from homology"/>
<evidence type="ECO:0000256" key="1">
    <source>
        <dbReference type="PROSITE-ProRule" id="PRU00285"/>
    </source>
</evidence>
<dbReference type="EMBL" id="WUUU01000008">
    <property type="protein sequence ID" value="MXR19550.1"/>
    <property type="molecule type" value="Genomic_DNA"/>
</dbReference>
<protein>
    <submittedName>
        <fullName evidence="5">Hsp20 family protein</fullName>
    </submittedName>
</protein>
<dbReference type="Pfam" id="PF00011">
    <property type="entry name" value="HSP20"/>
    <property type="match status" value="1"/>
</dbReference>
<dbReference type="SUPFAM" id="SSF49764">
    <property type="entry name" value="HSP20-like chaperones"/>
    <property type="match status" value="1"/>
</dbReference>
<accession>A0A6B0SKZ5</accession>
<dbReference type="AlphaFoldDB" id="A0A6B0SKZ5"/>
<dbReference type="InterPro" id="IPR002068">
    <property type="entry name" value="A-crystallin/Hsp20_dom"/>
</dbReference>
<dbReference type="PROSITE" id="PS01031">
    <property type="entry name" value="SHSP"/>
    <property type="match status" value="1"/>
</dbReference>
<comment type="similarity">
    <text evidence="1 2">Belongs to the small heat shock protein (HSP20) family.</text>
</comment>
<dbReference type="Proteomes" id="UP000471521">
    <property type="component" value="Unassembled WGS sequence"/>
</dbReference>
<evidence type="ECO:0000259" key="4">
    <source>
        <dbReference type="PROSITE" id="PS01031"/>
    </source>
</evidence>
<reference evidence="5 6" key="1">
    <citation type="submission" date="2019-12" db="EMBL/GenBank/DDBJ databases">
        <title>Isolation and characterization of three novel carbon monoxide-oxidizing members of Halobacteria from salione crusts and soils.</title>
        <authorList>
            <person name="Myers M.R."/>
            <person name="King G.M."/>
        </authorList>
    </citation>
    <scope>NUCLEOTIDE SEQUENCE [LARGE SCALE GENOMIC DNA]</scope>
    <source>
        <strain evidence="5 6">PCN9</strain>
    </source>
</reference>
<dbReference type="Gene3D" id="2.60.40.790">
    <property type="match status" value="1"/>
</dbReference>
<dbReference type="CDD" id="cd06464">
    <property type="entry name" value="ACD_sHsps-like"/>
    <property type="match status" value="1"/>
</dbReference>
<gene>
    <name evidence="5" type="ORF">GRX66_02605</name>
</gene>
<organism evidence="5 6">
    <name type="scientific">Halobacterium bonnevillei</name>
    <dbReference type="NCBI Taxonomy" id="2692200"/>
    <lineage>
        <taxon>Archaea</taxon>
        <taxon>Methanobacteriati</taxon>
        <taxon>Methanobacteriota</taxon>
        <taxon>Stenosarchaea group</taxon>
        <taxon>Halobacteria</taxon>
        <taxon>Halobacteriales</taxon>
        <taxon>Halobacteriaceae</taxon>
        <taxon>Halobacterium</taxon>
    </lineage>
</organism>
<dbReference type="RefSeq" id="WP_159525136.1">
    <property type="nucleotide sequence ID" value="NZ_WUUU01000008.1"/>
</dbReference>
<evidence type="ECO:0000256" key="2">
    <source>
        <dbReference type="RuleBase" id="RU003616"/>
    </source>
</evidence>
<feature type="region of interest" description="Disordered" evidence="3">
    <location>
        <begin position="1"/>
        <end position="30"/>
    </location>
</feature>
<dbReference type="PANTHER" id="PTHR11527">
    <property type="entry name" value="HEAT-SHOCK PROTEIN 20 FAMILY MEMBER"/>
    <property type="match status" value="1"/>
</dbReference>
<dbReference type="InterPro" id="IPR031107">
    <property type="entry name" value="Small_HSP"/>
</dbReference>
<dbReference type="InterPro" id="IPR008978">
    <property type="entry name" value="HSP20-like_chaperone"/>
</dbReference>
<feature type="domain" description="SHSP" evidence="4">
    <location>
        <begin position="20"/>
        <end position="122"/>
    </location>
</feature>